<proteinExistence type="predicted"/>
<organism evidence="2 3">
    <name type="scientific">Banduia mediterranea</name>
    <dbReference type="NCBI Taxonomy" id="3075609"/>
    <lineage>
        <taxon>Bacteria</taxon>
        <taxon>Pseudomonadati</taxon>
        <taxon>Pseudomonadota</taxon>
        <taxon>Gammaproteobacteria</taxon>
        <taxon>Nevskiales</taxon>
        <taxon>Algiphilaceae</taxon>
        <taxon>Banduia</taxon>
    </lineage>
</organism>
<dbReference type="RefSeq" id="WP_311363655.1">
    <property type="nucleotide sequence ID" value="NZ_JAVRIC010000003.1"/>
</dbReference>
<dbReference type="Proteomes" id="UP001254608">
    <property type="component" value="Unassembled WGS sequence"/>
</dbReference>
<reference evidence="2 3" key="1">
    <citation type="submission" date="2023-09" db="EMBL/GenBank/DDBJ databases">
        <authorList>
            <person name="Rey-Velasco X."/>
        </authorList>
    </citation>
    <scope>NUCLEOTIDE SEQUENCE [LARGE SCALE GENOMIC DNA]</scope>
    <source>
        <strain evidence="2 3">W345</strain>
    </source>
</reference>
<accession>A0ABU2WG71</accession>
<feature type="region of interest" description="Disordered" evidence="1">
    <location>
        <begin position="164"/>
        <end position="189"/>
    </location>
</feature>
<name>A0ABU2WG71_9GAMM</name>
<sequence length="256" mass="27489">MNVAEMVLGAGALGTAAFGIVEAFKWSALGKAGFERLKSMPGEALLHSLSTSYGTDFELFLRARHRNPEGVGELRRSLRQGMRIGLRPGPAPALAAQVGTVDAAELTLVAERLMHGGPLDDASRTVLGRYELAVDARIDAGLTLAIDGYQGAIRAAASLSARQRHTPMNWSRNPTRTTRMPGRTSGSTPTRYLSNCWKANEPAPPKATLRGCCRVMPRRTGWPGSRAWRRCAACAGVVEQPWIPLGSPTRLVAAMS</sequence>
<protein>
    <submittedName>
        <fullName evidence="2">Uncharacterized protein</fullName>
    </submittedName>
</protein>
<evidence type="ECO:0000256" key="1">
    <source>
        <dbReference type="SAM" id="MobiDB-lite"/>
    </source>
</evidence>
<dbReference type="EMBL" id="JAVRIC010000003">
    <property type="protein sequence ID" value="MDT0496261.1"/>
    <property type="molecule type" value="Genomic_DNA"/>
</dbReference>
<gene>
    <name evidence="2" type="ORF">RM530_02620</name>
</gene>
<evidence type="ECO:0000313" key="3">
    <source>
        <dbReference type="Proteomes" id="UP001254608"/>
    </source>
</evidence>
<feature type="compositionally biased region" description="Polar residues" evidence="1">
    <location>
        <begin position="166"/>
        <end position="189"/>
    </location>
</feature>
<evidence type="ECO:0000313" key="2">
    <source>
        <dbReference type="EMBL" id="MDT0496261.1"/>
    </source>
</evidence>
<keyword evidence="3" id="KW-1185">Reference proteome</keyword>
<comment type="caution">
    <text evidence="2">The sequence shown here is derived from an EMBL/GenBank/DDBJ whole genome shotgun (WGS) entry which is preliminary data.</text>
</comment>